<dbReference type="HOGENOM" id="CLU_1727750_0_0_5"/>
<proteinExistence type="predicted"/>
<dbReference type="Proteomes" id="UP000027336">
    <property type="component" value="Unassembled WGS sequence"/>
</dbReference>
<gene>
    <name evidence="1" type="ORF">O99_01127</name>
</gene>
<dbReference type="PATRIC" id="fig|685782.3.peg.1176"/>
<keyword evidence="2" id="KW-1185">Reference proteome</keyword>
<accession>A0A067W5Y4</accession>
<dbReference type="AlphaFoldDB" id="A0A067W5Y4"/>
<organism evidence="1 2">
    <name type="scientific">Bartonella rochalimae ATCC BAA-1498</name>
    <dbReference type="NCBI Taxonomy" id="685782"/>
    <lineage>
        <taxon>Bacteria</taxon>
        <taxon>Pseudomonadati</taxon>
        <taxon>Pseudomonadota</taxon>
        <taxon>Alphaproteobacteria</taxon>
        <taxon>Hyphomicrobiales</taxon>
        <taxon>Bartonellaceae</taxon>
        <taxon>Bartonella</taxon>
    </lineage>
</organism>
<dbReference type="eggNOG" id="ENOG50339S7">
    <property type="taxonomic scope" value="Bacteria"/>
</dbReference>
<comment type="caution">
    <text evidence="1">The sequence shown here is derived from an EMBL/GenBank/DDBJ whole genome shotgun (WGS) entry which is preliminary data.</text>
</comment>
<reference evidence="1 2" key="1">
    <citation type="submission" date="2012-04" db="EMBL/GenBank/DDBJ databases">
        <title>The Genome Sequence of Bartonella rochalimae BMGH.</title>
        <authorList>
            <consortium name="The Broad Institute Genome Sequencing Platform"/>
            <consortium name="The Broad Institute Genome Sequencing Center for Infectious Disease"/>
            <person name="Feldgarden M."/>
            <person name="Kirby J."/>
            <person name="Kosoy M."/>
            <person name="Birtles R."/>
            <person name="Probert W.S."/>
            <person name="Chiaraviglio L."/>
            <person name="Walker B."/>
            <person name="Young S.K."/>
            <person name="Zeng Q."/>
            <person name="Gargeya S."/>
            <person name="Fitzgerald M."/>
            <person name="Haas B."/>
            <person name="Abouelleil A."/>
            <person name="Alvarado L."/>
            <person name="Arachchi H.M."/>
            <person name="Berlin A.M."/>
            <person name="Chapman S.B."/>
            <person name="Goldberg J."/>
            <person name="Griggs A."/>
            <person name="Gujja S."/>
            <person name="Hansen M."/>
            <person name="Howarth C."/>
            <person name="Imamovic A."/>
            <person name="Larimer J."/>
            <person name="McCowen C."/>
            <person name="Montmayeur A."/>
            <person name="Murphy C."/>
            <person name="Neiman D."/>
            <person name="Pearson M."/>
            <person name="Priest M."/>
            <person name="Roberts A."/>
            <person name="Saif S."/>
            <person name="Shea T."/>
            <person name="Sisk P."/>
            <person name="Sykes S."/>
            <person name="Wortman J."/>
            <person name="Nusbaum C."/>
            <person name="Birren B."/>
        </authorList>
    </citation>
    <scope>NUCLEOTIDE SEQUENCE [LARGE SCALE GENOMIC DNA]</scope>
    <source>
        <strain evidence="1 2">ATCC BAA-1498</strain>
    </source>
</reference>
<protein>
    <submittedName>
        <fullName evidence="1">Uncharacterized protein</fullName>
    </submittedName>
</protein>
<dbReference type="NCBIfam" id="NF046118">
    <property type="entry name" value="T4SS_BAB2_0123"/>
    <property type="match status" value="1"/>
</dbReference>
<evidence type="ECO:0000313" key="2">
    <source>
        <dbReference type="Proteomes" id="UP000027336"/>
    </source>
</evidence>
<evidence type="ECO:0000313" key="1">
    <source>
        <dbReference type="EMBL" id="KEC54246.1"/>
    </source>
</evidence>
<sequence length="160" mass="18391">MSWFMFNFISAFLALVSLSVLIITIRKLAATIQMGRELAKQVQMGTACLDQALSTLREEHQEFRDENRKMDARMIESTRIRRDIDRSISHMENVRDQLKSDFNQFRSILATQAHGPSAASGAIHTLRRQPIVPKSLPVFVQRKAHKTPLNDKIQLLKTKF</sequence>
<dbReference type="EMBL" id="AHPK01000018">
    <property type="protein sequence ID" value="KEC54246.1"/>
    <property type="molecule type" value="Genomic_DNA"/>
</dbReference>
<name>A0A067W5Y4_9HYPH</name>